<dbReference type="AlphaFoldDB" id="A0A8S4A221"/>
<feature type="active site" description="Acyl-ester intermediate" evidence="5">
    <location>
        <position position="64"/>
    </location>
</feature>
<sequence length="443" mass="50027">MTTFVQVHMKAQSPVWCSVCPVYARTCSYPATLTIAVQFPCQWLNDNAVNMGGDATRITIFGESAGAVSVGYHLMSPLSMHLFSYAILMSASPTAYWGIQDTEIARNRTQTLACLLGCRARDMAETIDYLRTVSAQLITERQFNFTKFYFDTPFAPVVDGHFLPKHPTDLMAEGKVKNTSIISGVVKDEGTYWLLYGFSNIYDKLDTSPMSYSQFAKVVSDILRPLGPRFGTDLIQELTIKEYYDSVPPWSRSYLDATDDISGDTLFKCPVVNFSELYSNKVKGHVYMYSFEHRVSTNSWPQWLGVAHGYEIEMFFGLPLGENNYTRQERALSDDVMARIANFAYTGNPNHGTKTVAVGWTEYTSHDQHYLVISADSTRVSQGLRYSQCQFWSSQVPLVLQADHTVAPLLFVTRLCEFVVSFHPSPMIHTHTHTHSHTHIHTI</sequence>
<dbReference type="OrthoDB" id="9000293at2759"/>
<feature type="active site" description="Charge relay system" evidence="5">
    <location>
        <position position="308"/>
    </location>
</feature>
<name>A0A8S4A221_9EUPU</name>
<keyword evidence="2" id="KW-0719">Serine esterase</keyword>
<evidence type="ECO:0000256" key="3">
    <source>
        <dbReference type="ARBA" id="ARBA00022801"/>
    </source>
</evidence>
<organism evidence="7 8">
    <name type="scientific">Candidula unifasciata</name>
    <dbReference type="NCBI Taxonomy" id="100452"/>
    <lineage>
        <taxon>Eukaryota</taxon>
        <taxon>Metazoa</taxon>
        <taxon>Spiralia</taxon>
        <taxon>Lophotrochozoa</taxon>
        <taxon>Mollusca</taxon>
        <taxon>Gastropoda</taxon>
        <taxon>Heterobranchia</taxon>
        <taxon>Euthyneura</taxon>
        <taxon>Panpulmonata</taxon>
        <taxon>Eupulmonata</taxon>
        <taxon>Stylommatophora</taxon>
        <taxon>Helicina</taxon>
        <taxon>Helicoidea</taxon>
        <taxon>Geomitridae</taxon>
        <taxon>Candidula</taxon>
    </lineage>
</organism>
<feature type="domain" description="Carboxylesterase type B" evidence="6">
    <location>
        <begin position="42"/>
        <end position="392"/>
    </location>
</feature>
<reference evidence="7" key="1">
    <citation type="submission" date="2021-04" db="EMBL/GenBank/DDBJ databases">
        <authorList>
            <consortium name="Molecular Ecology Group"/>
        </authorList>
    </citation>
    <scope>NUCLEOTIDE SEQUENCE</scope>
</reference>
<dbReference type="PANTHER" id="PTHR43918:SF4">
    <property type="entry name" value="CARBOXYLIC ESTER HYDROLASE"/>
    <property type="match status" value="1"/>
</dbReference>
<evidence type="ECO:0000256" key="4">
    <source>
        <dbReference type="ARBA" id="ARBA00023157"/>
    </source>
</evidence>
<dbReference type="GO" id="GO:0006581">
    <property type="term" value="P:acetylcholine catabolic process"/>
    <property type="evidence" value="ECO:0007669"/>
    <property type="project" value="TreeGrafter"/>
</dbReference>
<dbReference type="InterPro" id="IPR002018">
    <property type="entry name" value="CarbesteraseB"/>
</dbReference>
<evidence type="ECO:0000259" key="6">
    <source>
        <dbReference type="Pfam" id="PF00135"/>
    </source>
</evidence>
<dbReference type="GO" id="GO:0005615">
    <property type="term" value="C:extracellular space"/>
    <property type="evidence" value="ECO:0007669"/>
    <property type="project" value="TreeGrafter"/>
</dbReference>
<dbReference type="InterPro" id="IPR050654">
    <property type="entry name" value="AChE-related_enzymes"/>
</dbReference>
<keyword evidence="3" id="KW-0378">Hydrolase</keyword>
<accession>A0A8S4A221</accession>
<dbReference type="GO" id="GO:0005886">
    <property type="term" value="C:plasma membrane"/>
    <property type="evidence" value="ECO:0007669"/>
    <property type="project" value="TreeGrafter"/>
</dbReference>
<evidence type="ECO:0000256" key="5">
    <source>
        <dbReference type="PIRSR" id="PIRSR600997-1"/>
    </source>
</evidence>
<evidence type="ECO:0000256" key="1">
    <source>
        <dbReference type="ARBA" id="ARBA00005964"/>
    </source>
</evidence>
<dbReference type="InterPro" id="IPR029058">
    <property type="entry name" value="AB_hydrolase_fold"/>
</dbReference>
<dbReference type="GO" id="GO:0019695">
    <property type="term" value="P:choline metabolic process"/>
    <property type="evidence" value="ECO:0007669"/>
    <property type="project" value="TreeGrafter"/>
</dbReference>
<protein>
    <recommendedName>
        <fullName evidence="6">Carboxylesterase type B domain-containing protein</fullName>
    </recommendedName>
</protein>
<keyword evidence="4" id="KW-1015">Disulfide bond</keyword>
<proteinExistence type="inferred from homology"/>
<evidence type="ECO:0000313" key="7">
    <source>
        <dbReference type="EMBL" id="CAG5134468.1"/>
    </source>
</evidence>
<comment type="similarity">
    <text evidence="1">Belongs to the type-B carboxylesterase/lipase family.</text>
</comment>
<evidence type="ECO:0000256" key="2">
    <source>
        <dbReference type="ARBA" id="ARBA00022487"/>
    </source>
</evidence>
<dbReference type="GO" id="GO:0003990">
    <property type="term" value="F:acetylcholinesterase activity"/>
    <property type="evidence" value="ECO:0007669"/>
    <property type="project" value="TreeGrafter"/>
</dbReference>
<dbReference type="PRINTS" id="PR00878">
    <property type="entry name" value="CHOLNESTRASE"/>
</dbReference>
<keyword evidence="8" id="KW-1185">Reference proteome</keyword>
<feature type="active site" description="Charge relay system" evidence="5">
    <location>
        <position position="189"/>
    </location>
</feature>
<dbReference type="SUPFAM" id="SSF53474">
    <property type="entry name" value="alpha/beta-Hydrolases"/>
    <property type="match status" value="1"/>
</dbReference>
<dbReference type="Proteomes" id="UP000678393">
    <property type="component" value="Unassembled WGS sequence"/>
</dbReference>
<dbReference type="PANTHER" id="PTHR43918">
    <property type="entry name" value="ACETYLCHOLINESTERASE"/>
    <property type="match status" value="1"/>
</dbReference>
<dbReference type="Pfam" id="PF00135">
    <property type="entry name" value="COesterase"/>
    <property type="match status" value="1"/>
</dbReference>
<gene>
    <name evidence="7" type="ORF">CUNI_LOCUS20026</name>
</gene>
<comment type="caution">
    <text evidence="7">The sequence shown here is derived from an EMBL/GenBank/DDBJ whole genome shotgun (WGS) entry which is preliminary data.</text>
</comment>
<dbReference type="EMBL" id="CAJHNH020007223">
    <property type="protein sequence ID" value="CAG5134468.1"/>
    <property type="molecule type" value="Genomic_DNA"/>
</dbReference>
<dbReference type="InterPro" id="IPR000997">
    <property type="entry name" value="Cholinesterase"/>
</dbReference>
<dbReference type="Gene3D" id="3.40.50.1820">
    <property type="entry name" value="alpha/beta hydrolase"/>
    <property type="match status" value="1"/>
</dbReference>
<evidence type="ECO:0000313" key="8">
    <source>
        <dbReference type="Proteomes" id="UP000678393"/>
    </source>
</evidence>